<dbReference type="RefSeq" id="XP_635413.1">
    <property type="nucleotide sequence ID" value="XM_630321.1"/>
</dbReference>
<protein>
    <submittedName>
        <fullName evidence="1">Uncharacterized protein</fullName>
    </submittedName>
</protein>
<comment type="caution">
    <text evidence="1">The sequence shown here is derived from an EMBL/GenBank/DDBJ whole genome shotgun (WGS) entry which is preliminary data.</text>
</comment>
<dbReference type="EMBL" id="AAFI02000174">
    <property type="protein sequence ID" value="EAL61951.1"/>
    <property type="molecule type" value="Genomic_DNA"/>
</dbReference>
<dbReference type="InParanoid" id="Q54FC4"/>
<name>Q54FC4_DICDI</name>
<sequence length="101" mass="11702">MSIFLYGKRIEGTNVGFICKLVNVLDKTKSIKKFKLQSRILKFQKESQNIGNIEWDWNWGCIDFIESKLITKGNGCLSKDDKLTIKFKVKLINNVINPFES</sequence>
<keyword evidence="2" id="KW-1185">Reference proteome</keyword>
<proteinExistence type="predicted"/>
<dbReference type="HOGENOM" id="CLU_2296987_0_0_1"/>
<dbReference type="PaxDb" id="44689-DDB0216051"/>
<dbReference type="SUPFAM" id="SSF49599">
    <property type="entry name" value="TRAF domain-like"/>
    <property type="match status" value="1"/>
</dbReference>
<dbReference type="VEuPathDB" id="AmoebaDB:DDB_G0291041"/>
<evidence type="ECO:0000313" key="2">
    <source>
        <dbReference type="Proteomes" id="UP000002195"/>
    </source>
</evidence>
<organism evidence="1 2">
    <name type="scientific">Dictyostelium discoideum</name>
    <name type="common">Social amoeba</name>
    <dbReference type="NCBI Taxonomy" id="44689"/>
    <lineage>
        <taxon>Eukaryota</taxon>
        <taxon>Amoebozoa</taxon>
        <taxon>Evosea</taxon>
        <taxon>Eumycetozoa</taxon>
        <taxon>Dictyostelia</taxon>
        <taxon>Dictyosteliales</taxon>
        <taxon>Dictyosteliaceae</taxon>
        <taxon>Dictyostelium</taxon>
    </lineage>
</organism>
<dbReference type="AlphaFoldDB" id="Q54FC4"/>
<dbReference type="KEGG" id="ddi:DDB_G0291041"/>
<reference evidence="1 2" key="1">
    <citation type="journal article" date="2005" name="Nature">
        <title>The genome of the social amoeba Dictyostelium discoideum.</title>
        <authorList>
            <consortium name="The Dictyostelium discoideum Sequencing Consortium"/>
            <person name="Eichinger L."/>
            <person name="Pachebat J.A."/>
            <person name="Glockner G."/>
            <person name="Rajandream M.A."/>
            <person name="Sucgang R."/>
            <person name="Berriman M."/>
            <person name="Song J."/>
            <person name="Olsen R."/>
            <person name="Szafranski K."/>
            <person name="Xu Q."/>
            <person name="Tunggal B."/>
            <person name="Kummerfeld S."/>
            <person name="Madera M."/>
            <person name="Konfortov B.A."/>
            <person name="Rivero F."/>
            <person name="Bankier A.T."/>
            <person name="Lehmann R."/>
            <person name="Hamlin N."/>
            <person name="Davies R."/>
            <person name="Gaudet P."/>
            <person name="Fey P."/>
            <person name="Pilcher K."/>
            <person name="Chen G."/>
            <person name="Saunders D."/>
            <person name="Sodergren E."/>
            <person name="Davis P."/>
            <person name="Kerhornou A."/>
            <person name="Nie X."/>
            <person name="Hall N."/>
            <person name="Anjard C."/>
            <person name="Hemphill L."/>
            <person name="Bason N."/>
            <person name="Farbrother P."/>
            <person name="Desany B."/>
            <person name="Just E."/>
            <person name="Morio T."/>
            <person name="Rost R."/>
            <person name="Churcher C."/>
            <person name="Cooper J."/>
            <person name="Haydock S."/>
            <person name="van Driessche N."/>
            <person name="Cronin A."/>
            <person name="Goodhead I."/>
            <person name="Muzny D."/>
            <person name="Mourier T."/>
            <person name="Pain A."/>
            <person name="Lu M."/>
            <person name="Harper D."/>
            <person name="Lindsay R."/>
            <person name="Hauser H."/>
            <person name="James K."/>
            <person name="Quiles M."/>
            <person name="Madan Babu M."/>
            <person name="Saito T."/>
            <person name="Buchrieser C."/>
            <person name="Wardroper A."/>
            <person name="Felder M."/>
            <person name="Thangavelu M."/>
            <person name="Johnson D."/>
            <person name="Knights A."/>
            <person name="Loulseged H."/>
            <person name="Mungall K."/>
            <person name="Oliver K."/>
            <person name="Price C."/>
            <person name="Quail M.A."/>
            <person name="Urushihara H."/>
            <person name="Hernandez J."/>
            <person name="Rabbinowitsch E."/>
            <person name="Steffen D."/>
            <person name="Sanders M."/>
            <person name="Ma J."/>
            <person name="Kohara Y."/>
            <person name="Sharp S."/>
            <person name="Simmonds M."/>
            <person name="Spiegler S."/>
            <person name="Tivey A."/>
            <person name="Sugano S."/>
            <person name="White B."/>
            <person name="Walker D."/>
            <person name="Woodward J."/>
            <person name="Winckler T."/>
            <person name="Tanaka Y."/>
            <person name="Shaulsky G."/>
            <person name="Schleicher M."/>
            <person name="Weinstock G."/>
            <person name="Rosenthal A."/>
            <person name="Cox E.C."/>
            <person name="Chisholm R.L."/>
            <person name="Gibbs R."/>
            <person name="Loomis W.F."/>
            <person name="Platzer M."/>
            <person name="Kay R.R."/>
            <person name="Williams J."/>
            <person name="Dear P.H."/>
            <person name="Noegel A.A."/>
            <person name="Barrell B."/>
            <person name="Kuspa A."/>
        </authorList>
    </citation>
    <scope>NUCLEOTIDE SEQUENCE [LARGE SCALE GENOMIC DNA]</scope>
    <source>
        <strain evidence="1 2">AX4</strain>
    </source>
</reference>
<dbReference type="GeneID" id="8627914"/>
<evidence type="ECO:0000313" key="1">
    <source>
        <dbReference type="EMBL" id="EAL61951.1"/>
    </source>
</evidence>
<gene>
    <name evidence="1" type="ORF">DDB_G0291041</name>
</gene>
<accession>Q54FC4</accession>
<dbReference type="Proteomes" id="UP000002195">
    <property type="component" value="Unassembled WGS sequence"/>
</dbReference>